<evidence type="ECO:0000256" key="4">
    <source>
        <dbReference type="ARBA" id="ARBA00023125"/>
    </source>
</evidence>
<dbReference type="GO" id="GO:0000976">
    <property type="term" value="F:transcription cis-regulatory region binding"/>
    <property type="evidence" value="ECO:0007669"/>
    <property type="project" value="TreeGrafter"/>
</dbReference>
<reference evidence="10 11" key="1">
    <citation type="journal article" date="2015" name="Nature">
        <title>rRNA introns, odd ribosomes, and small enigmatic genomes across a large radiation of phyla.</title>
        <authorList>
            <person name="Brown C.T."/>
            <person name="Hug L.A."/>
            <person name="Thomas B.C."/>
            <person name="Sharon I."/>
            <person name="Castelle C.J."/>
            <person name="Singh A."/>
            <person name="Wilkins M.J."/>
            <person name="Williams K.H."/>
            <person name="Banfield J.F."/>
        </authorList>
    </citation>
    <scope>NUCLEOTIDE SEQUENCE [LARGE SCALE GENOMIC DNA]</scope>
</reference>
<dbReference type="GO" id="GO:0000156">
    <property type="term" value="F:phosphorelay response regulator activity"/>
    <property type="evidence" value="ECO:0007669"/>
    <property type="project" value="TreeGrafter"/>
</dbReference>
<keyword evidence="2" id="KW-0902">Two-component regulatory system</keyword>
<dbReference type="PANTHER" id="PTHR48111">
    <property type="entry name" value="REGULATOR OF RPOS"/>
    <property type="match status" value="1"/>
</dbReference>
<dbReference type="PROSITE" id="PS50110">
    <property type="entry name" value="RESPONSE_REGULATORY"/>
    <property type="match status" value="1"/>
</dbReference>
<proteinExistence type="predicted"/>
<dbReference type="PANTHER" id="PTHR48111:SF22">
    <property type="entry name" value="REGULATOR OF RPOS"/>
    <property type="match status" value="1"/>
</dbReference>
<dbReference type="GO" id="GO:0006355">
    <property type="term" value="P:regulation of DNA-templated transcription"/>
    <property type="evidence" value="ECO:0007669"/>
    <property type="project" value="InterPro"/>
</dbReference>
<keyword evidence="5" id="KW-0804">Transcription</keyword>
<evidence type="ECO:0000313" key="11">
    <source>
        <dbReference type="Proteomes" id="UP000034539"/>
    </source>
</evidence>
<accession>A0A0G0T0V3</accession>
<comment type="caution">
    <text evidence="10">The sequence shown here is derived from an EMBL/GenBank/DDBJ whole genome shotgun (WGS) entry which is preliminary data.</text>
</comment>
<dbReference type="InterPro" id="IPR011006">
    <property type="entry name" value="CheY-like_superfamily"/>
</dbReference>
<dbReference type="GO" id="GO:0032993">
    <property type="term" value="C:protein-DNA complex"/>
    <property type="evidence" value="ECO:0007669"/>
    <property type="project" value="TreeGrafter"/>
</dbReference>
<evidence type="ECO:0000256" key="2">
    <source>
        <dbReference type="ARBA" id="ARBA00023012"/>
    </source>
</evidence>
<feature type="domain" description="Response regulatory" evidence="8">
    <location>
        <begin position="2"/>
        <end position="116"/>
    </location>
</feature>
<dbReference type="EMBL" id="LBXN01000068">
    <property type="protein sequence ID" value="KKR31492.1"/>
    <property type="molecule type" value="Genomic_DNA"/>
</dbReference>
<dbReference type="FunFam" id="1.10.10.10:FF:000005">
    <property type="entry name" value="Two-component system response regulator"/>
    <property type="match status" value="1"/>
</dbReference>
<evidence type="ECO:0000256" key="3">
    <source>
        <dbReference type="ARBA" id="ARBA00023015"/>
    </source>
</evidence>
<evidence type="ECO:0000259" key="8">
    <source>
        <dbReference type="PROSITE" id="PS50110"/>
    </source>
</evidence>
<organism evidence="10 11">
    <name type="scientific">Candidatus Gottesmanbacteria bacterium GW2011_GWC2_39_8</name>
    <dbReference type="NCBI Taxonomy" id="1618450"/>
    <lineage>
        <taxon>Bacteria</taxon>
        <taxon>Candidatus Gottesmaniibacteriota</taxon>
    </lineage>
</organism>
<evidence type="ECO:0000313" key="10">
    <source>
        <dbReference type="EMBL" id="KKR31492.1"/>
    </source>
</evidence>
<dbReference type="SUPFAM" id="SSF52172">
    <property type="entry name" value="CheY-like"/>
    <property type="match status" value="1"/>
</dbReference>
<dbReference type="SMART" id="SM00862">
    <property type="entry name" value="Trans_reg_C"/>
    <property type="match status" value="1"/>
</dbReference>
<dbReference type="GO" id="GO:0005829">
    <property type="term" value="C:cytosol"/>
    <property type="evidence" value="ECO:0007669"/>
    <property type="project" value="TreeGrafter"/>
</dbReference>
<name>A0A0G0T0V3_9BACT</name>
<dbReference type="InterPro" id="IPR039420">
    <property type="entry name" value="WalR-like"/>
</dbReference>
<protein>
    <submittedName>
        <fullName evidence="10">DNA-binding response regulator</fullName>
    </submittedName>
</protein>
<dbReference type="CDD" id="cd00383">
    <property type="entry name" value="trans_reg_C"/>
    <property type="match status" value="1"/>
</dbReference>
<sequence length="223" mass="25601">MRILIIEDDTVIAENLRTLLKKDSFSVDISGKFEDGYHKVVDEDYDLIIIDWMLGSDSGLDLLKKIREEHINVPVLMLTAKSTVEDKVAGLEYGADDYLTKPFSFDELKARVKTLLRRKDKILTNAVLEIGDLKINTNSNEVFRKNRKINLSPREYSLLHYLAVNSGIAIDRISILSHVWDEQADLFSNTVDVHINYLRKKIDEGYHKKLIRTVKGKGYMLCA</sequence>
<dbReference type="Pfam" id="PF00072">
    <property type="entry name" value="Response_reg"/>
    <property type="match status" value="1"/>
</dbReference>
<dbReference type="Pfam" id="PF00486">
    <property type="entry name" value="Trans_reg_C"/>
    <property type="match status" value="1"/>
</dbReference>
<keyword evidence="3" id="KW-0805">Transcription regulation</keyword>
<keyword evidence="1 6" id="KW-0597">Phosphoprotein</keyword>
<dbReference type="AlphaFoldDB" id="A0A0G0T0V3"/>
<dbReference type="Gene3D" id="1.10.10.10">
    <property type="entry name" value="Winged helix-like DNA-binding domain superfamily/Winged helix DNA-binding domain"/>
    <property type="match status" value="1"/>
</dbReference>
<evidence type="ECO:0000256" key="5">
    <source>
        <dbReference type="ARBA" id="ARBA00023163"/>
    </source>
</evidence>
<feature type="modified residue" description="4-aspartylphosphate" evidence="6">
    <location>
        <position position="51"/>
    </location>
</feature>
<evidence type="ECO:0000259" key="9">
    <source>
        <dbReference type="PROSITE" id="PS51755"/>
    </source>
</evidence>
<dbReference type="PROSITE" id="PS51755">
    <property type="entry name" value="OMPR_PHOB"/>
    <property type="match status" value="1"/>
</dbReference>
<dbReference type="Gene3D" id="3.40.50.2300">
    <property type="match status" value="1"/>
</dbReference>
<keyword evidence="4 7" id="KW-0238">DNA-binding</keyword>
<dbReference type="SMART" id="SM00448">
    <property type="entry name" value="REC"/>
    <property type="match status" value="1"/>
</dbReference>
<dbReference type="InterPro" id="IPR001867">
    <property type="entry name" value="OmpR/PhoB-type_DNA-bd"/>
</dbReference>
<dbReference type="Proteomes" id="UP000034539">
    <property type="component" value="Unassembled WGS sequence"/>
</dbReference>
<evidence type="ECO:0000256" key="7">
    <source>
        <dbReference type="PROSITE-ProRule" id="PRU01091"/>
    </source>
</evidence>
<dbReference type="InterPro" id="IPR016032">
    <property type="entry name" value="Sig_transdc_resp-reg_C-effctor"/>
</dbReference>
<feature type="DNA-binding region" description="OmpR/PhoB-type" evidence="7">
    <location>
        <begin position="125"/>
        <end position="223"/>
    </location>
</feature>
<gene>
    <name evidence="10" type="ORF">UT63_C0068G0002</name>
</gene>
<evidence type="ECO:0000256" key="6">
    <source>
        <dbReference type="PROSITE-ProRule" id="PRU00169"/>
    </source>
</evidence>
<dbReference type="SUPFAM" id="SSF46894">
    <property type="entry name" value="C-terminal effector domain of the bipartite response regulators"/>
    <property type="match status" value="1"/>
</dbReference>
<evidence type="ECO:0000256" key="1">
    <source>
        <dbReference type="ARBA" id="ARBA00022553"/>
    </source>
</evidence>
<dbReference type="InterPro" id="IPR036388">
    <property type="entry name" value="WH-like_DNA-bd_sf"/>
</dbReference>
<feature type="domain" description="OmpR/PhoB-type" evidence="9">
    <location>
        <begin position="125"/>
        <end position="223"/>
    </location>
</feature>
<dbReference type="Gene3D" id="6.10.250.690">
    <property type="match status" value="1"/>
</dbReference>
<dbReference type="InterPro" id="IPR001789">
    <property type="entry name" value="Sig_transdc_resp-reg_receiver"/>
</dbReference>